<protein>
    <recommendedName>
        <fullName evidence="4">DUF2568 domain-containing protein</fullName>
    </recommendedName>
</protein>
<dbReference type="AlphaFoldDB" id="I4F4R7"/>
<dbReference type="EMBL" id="FO203431">
    <property type="protein sequence ID" value="CCH90630.1"/>
    <property type="molecule type" value="Genomic_DNA"/>
</dbReference>
<dbReference type="eggNOG" id="ENOG5033D6D">
    <property type="taxonomic scope" value="Bacteria"/>
</dbReference>
<organism evidence="2 3">
    <name type="scientific">Modestobacter italicus (strain DSM 44449 / CECT 9708 / BC 501)</name>
    <dbReference type="NCBI Taxonomy" id="2732864"/>
    <lineage>
        <taxon>Bacteria</taxon>
        <taxon>Bacillati</taxon>
        <taxon>Actinomycetota</taxon>
        <taxon>Actinomycetes</taxon>
        <taxon>Geodermatophilales</taxon>
        <taxon>Geodermatophilaceae</taxon>
        <taxon>Modestobacter</taxon>
    </lineage>
</organism>
<feature type="transmembrane region" description="Helical" evidence="1">
    <location>
        <begin position="98"/>
        <end position="117"/>
    </location>
</feature>
<sequence>MEAAMGTGLAWLNATVAFALELAALAVLGWGGWQLGGPVAVRAALAVGLPVAAAVLWGLFAAPRAAHPSTAGRLVVQALVFGAAAVLLAWGASPRWGAAFAAVVAVDLLAAAVLPSVESPTA</sequence>
<evidence type="ECO:0000256" key="1">
    <source>
        <dbReference type="SAM" id="Phobius"/>
    </source>
</evidence>
<dbReference type="HOGENOM" id="CLU_149376_0_0_11"/>
<feature type="transmembrane region" description="Helical" evidence="1">
    <location>
        <begin position="12"/>
        <end position="33"/>
    </location>
</feature>
<evidence type="ECO:0000313" key="2">
    <source>
        <dbReference type="EMBL" id="CCH90630.1"/>
    </source>
</evidence>
<dbReference type="OMA" id="SPALWYG"/>
<evidence type="ECO:0008006" key="4">
    <source>
        <dbReference type="Google" id="ProtNLM"/>
    </source>
</evidence>
<reference evidence="2 3" key="1">
    <citation type="journal article" date="2012" name="J. Bacteriol.">
        <title>Genome Sequence of Radiation-Resistant Modestobacter marinus Strain BC501, a Representative Actinobacterium That Thrives on Calcareous Stone Surfaces.</title>
        <authorList>
            <person name="Normand P."/>
            <person name="Gury J."/>
            <person name="Pujic P."/>
            <person name="Chouaia B."/>
            <person name="Crotti E."/>
            <person name="Brusetti L."/>
            <person name="Daffonchio D."/>
            <person name="Vacherie B."/>
            <person name="Barbe V."/>
            <person name="Medigue C."/>
            <person name="Calteau A."/>
            <person name="Ghodhbane-Gtari F."/>
            <person name="Essoussi I."/>
            <person name="Nouioui I."/>
            <person name="Abbassi-Ghozzi I."/>
            <person name="Gtari M."/>
        </authorList>
    </citation>
    <scope>NUCLEOTIDE SEQUENCE [LARGE SCALE GENOMIC DNA]</scope>
    <source>
        <strain evidence="3">BC 501</strain>
    </source>
</reference>
<keyword evidence="1" id="KW-0812">Transmembrane</keyword>
<keyword evidence="1" id="KW-0472">Membrane</keyword>
<dbReference type="InterPro" id="IPR021214">
    <property type="entry name" value="DUF2568"/>
</dbReference>
<keyword evidence="3" id="KW-1185">Reference proteome</keyword>
<dbReference type="Pfam" id="PF10823">
    <property type="entry name" value="DUF2568"/>
    <property type="match status" value="1"/>
</dbReference>
<feature type="transmembrane region" description="Helical" evidence="1">
    <location>
        <begin position="39"/>
        <end position="62"/>
    </location>
</feature>
<feature type="transmembrane region" description="Helical" evidence="1">
    <location>
        <begin position="74"/>
        <end position="92"/>
    </location>
</feature>
<accession>I4F4R7</accession>
<dbReference type="KEGG" id="mmar:MODMU_5255"/>
<evidence type="ECO:0000313" key="3">
    <source>
        <dbReference type="Proteomes" id="UP000006461"/>
    </source>
</evidence>
<proteinExistence type="predicted"/>
<name>I4F4R7_MODI5</name>
<gene>
    <name evidence="2" type="ordered locus">MODMU_5255</name>
</gene>
<dbReference type="Proteomes" id="UP000006461">
    <property type="component" value="Chromosome"/>
</dbReference>
<dbReference type="STRING" id="477641.MODMU_5255"/>
<keyword evidence="1" id="KW-1133">Transmembrane helix</keyword>